<dbReference type="OrthoDB" id="1646880at2"/>
<dbReference type="PATRIC" id="fig|1237149.3.peg.2688"/>
<dbReference type="PROSITE" id="PS50110">
    <property type="entry name" value="RESPONSE_REGULATORY"/>
    <property type="match status" value="1"/>
</dbReference>
<dbReference type="PANTHER" id="PTHR37299:SF1">
    <property type="entry name" value="STAGE 0 SPORULATION PROTEIN A HOMOLOG"/>
    <property type="match status" value="1"/>
</dbReference>
<dbReference type="AlphaFoldDB" id="L8JVR3"/>
<dbReference type="RefSeq" id="WP_009580269.1">
    <property type="nucleotide sequence ID" value="NZ_AMZN01000043.1"/>
</dbReference>
<protein>
    <submittedName>
        <fullName evidence="4">Response regulator</fullName>
    </submittedName>
</protein>
<dbReference type="STRING" id="1237149.C900_02932"/>
<dbReference type="EMBL" id="AMZN01000043">
    <property type="protein sequence ID" value="ELR71317.1"/>
    <property type="molecule type" value="Genomic_DNA"/>
</dbReference>
<gene>
    <name evidence="4" type="ORF">C900_02932</name>
</gene>
<dbReference type="Gene3D" id="3.40.50.2300">
    <property type="match status" value="1"/>
</dbReference>
<dbReference type="SMART" id="SM00850">
    <property type="entry name" value="LytTR"/>
    <property type="match status" value="1"/>
</dbReference>
<evidence type="ECO:0000259" key="3">
    <source>
        <dbReference type="PROSITE" id="PS50930"/>
    </source>
</evidence>
<name>L8JVR3_9BACT</name>
<comment type="caution">
    <text evidence="4">The sequence shown here is derived from an EMBL/GenBank/DDBJ whole genome shotgun (WGS) entry which is preliminary data.</text>
</comment>
<dbReference type="PROSITE" id="PS50930">
    <property type="entry name" value="HTH_LYTTR"/>
    <property type="match status" value="1"/>
</dbReference>
<dbReference type="GO" id="GO:0003677">
    <property type="term" value="F:DNA binding"/>
    <property type="evidence" value="ECO:0007669"/>
    <property type="project" value="InterPro"/>
</dbReference>
<evidence type="ECO:0000256" key="1">
    <source>
        <dbReference type="PROSITE-ProRule" id="PRU00169"/>
    </source>
</evidence>
<proteinExistence type="predicted"/>
<dbReference type="GO" id="GO:0000156">
    <property type="term" value="F:phosphorelay response regulator activity"/>
    <property type="evidence" value="ECO:0007669"/>
    <property type="project" value="InterPro"/>
</dbReference>
<dbReference type="InterPro" id="IPR007492">
    <property type="entry name" value="LytTR_DNA-bd_dom"/>
</dbReference>
<dbReference type="Proteomes" id="UP000011135">
    <property type="component" value="Unassembled WGS sequence"/>
</dbReference>
<dbReference type="InterPro" id="IPR001789">
    <property type="entry name" value="Sig_transdc_resp-reg_receiver"/>
</dbReference>
<dbReference type="Gene3D" id="2.40.50.1020">
    <property type="entry name" value="LytTr DNA-binding domain"/>
    <property type="match status" value="1"/>
</dbReference>
<dbReference type="SUPFAM" id="SSF52172">
    <property type="entry name" value="CheY-like"/>
    <property type="match status" value="1"/>
</dbReference>
<sequence length="250" mass="29060">MNLRVVIVEDEKHSRETLKNLLMEFCENIDIVGFGGTVSEAVETIRKSFPDLVFMDIELQTGTGFDVLKELENLNFEVIFTTAFEHYAIKAIKFSSIDYLLKPIDIEELQNAVEKARERKDIKERTQQLQLLMKNIGNIPSDKKKICLATSGGLEFINLQDIIFCEADGSYTNFYIAPDKRLTVSKNLKEYEYLLVDHNFMRVHNSYLINLFEVKRFVKSDGGYILMNNEKQVSISQNKREEFLERMTML</sequence>
<dbReference type="Pfam" id="PF04397">
    <property type="entry name" value="LytTR"/>
    <property type="match status" value="1"/>
</dbReference>
<evidence type="ECO:0000259" key="2">
    <source>
        <dbReference type="PROSITE" id="PS50110"/>
    </source>
</evidence>
<reference evidence="4 5" key="1">
    <citation type="submission" date="2012-12" db="EMBL/GenBank/DDBJ databases">
        <title>Genome assembly of Fulvivirga imtechensis AK7.</title>
        <authorList>
            <person name="Nupur N."/>
            <person name="Khatri I."/>
            <person name="Kumar R."/>
            <person name="Subramanian S."/>
            <person name="Pinnaka A."/>
        </authorList>
    </citation>
    <scope>NUCLEOTIDE SEQUENCE [LARGE SCALE GENOMIC DNA]</scope>
    <source>
        <strain evidence="4 5">AK7</strain>
    </source>
</reference>
<evidence type="ECO:0000313" key="4">
    <source>
        <dbReference type="EMBL" id="ELR71317.1"/>
    </source>
</evidence>
<accession>L8JVR3</accession>
<dbReference type="InterPro" id="IPR046947">
    <property type="entry name" value="LytR-like"/>
</dbReference>
<evidence type="ECO:0000313" key="5">
    <source>
        <dbReference type="Proteomes" id="UP000011135"/>
    </source>
</evidence>
<dbReference type="eggNOG" id="COG3279">
    <property type="taxonomic scope" value="Bacteria"/>
</dbReference>
<organism evidence="4 5">
    <name type="scientific">Fulvivirga imtechensis AK7</name>
    <dbReference type="NCBI Taxonomy" id="1237149"/>
    <lineage>
        <taxon>Bacteria</taxon>
        <taxon>Pseudomonadati</taxon>
        <taxon>Bacteroidota</taxon>
        <taxon>Cytophagia</taxon>
        <taxon>Cytophagales</taxon>
        <taxon>Fulvivirgaceae</taxon>
        <taxon>Fulvivirga</taxon>
    </lineage>
</organism>
<dbReference type="Pfam" id="PF00072">
    <property type="entry name" value="Response_reg"/>
    <property type="match status" value="1"/>
</dbReference>
<feature type="domain" description="HTH LytTR-type" evidence="3">
    <location>
        <begin position="146"/>
        <end position="249"/>
    </location>
</feature>
<feature type="modified residue" description="4-aspartylphosphate" evidence="1">
    <location>
        <position position="56"/>
    </location>
</feature>
<feature type="domain" description="Response regulatory" evidence="2">
    <location>
        <begin position="4"/>
        <end position="117"/>
    </location>
</feature>
<keyword evidence="5" id="KW-1185">Reference proteome</keyword>
<dbReference type="SMART" id="SM00448">
    <property type="entry name" value="REC"/>
    <property type="match status" value="1"/>
</dbReference>
<dbReference type="InterPro" id="IPR011006">
    <property type="entry name" value="CheY-like_superfamily"/>
</dbReference>
<dbReference type="PANTHER" id="PTHR37299">
    <property type="entry name" value="TRANSCRIPTIONAL REGULATOR-RELATED"/>
    <property type="match status" value="1"/>
</dbReference>
<keyword evidence="1" id="KW-0597">Phosphoprotein</keyword>